<keyword evidence="1" id="KW-1133">Transmembrane helix</keyword>
<evidence type="ECO:0008006" key="4">
    <source>
        <dbReference type="Google" id="ProtNLM"/>
    </source>
</evidence>
<organism evidence="2 3">
    <name type="scientific">Streptomyces uncialis</name>
    <dbReference type="NCBI Taxonomy" id="1048205"/>
    <lineage>
        <taxon>Bacteria</taxon>
        <taxon>Bacillati</taxon>
        <taxon>Actinomycetota</taxon>
        <taxon>Actinomycetes</taxon>
        <taxon>Kitasatosporales</taxon>
        <taxon>Streptomycetaceae</taxon>
        <taxon>Streptomyces</taxon>
    </lineage>
</organism>
<dbReference type="InterPro" id="IPR047789">
    <property type="entry name" value="CU044_5270-like"/>
</dbReference>
<dbReference type="RefSeq" id="WP_073793002.1">
    <property type="nucleotide sequence ID" value="NZ_LFBV01000008.1"/>
</dbReference>
<keyword evidence="1" id="KW-0472">Membrane</keyword>
<dbReference type="AlphaFoldDB" id="A0A1Q4V2R1"/>
<keyword evidence="3" id="KW-1185">Reference proteome</keyword>
<dbReference type="EMBL" id="LFBV01000008">
    <property type="protein sequence ID" value="OKH92010.1"/>
    <property type="molecule type" value="Genomic_DNA"/>
</dbReference>
<dbReference type="NCBIfam" id="NF038083">
    <property type="entry name" value="CU044_5270_fam"/>
    <property type="match status" value="1"/>
</dbReference>
<dbReference type="STRING" id="1048205.AB852_27675"/>
<proteinExistence type="predicted"/>
<name>A0A1Q4V2R1_9ACTN</name>
<protein>
    <recommendedName>
        <fullName evidence="4">CU044_5270 family protein</fullName>
    </recommendedName>
</protein>
<keyword evidence="1" id="KW-0812">Transmembrane</keyword>
<evidence type="ECO:0000256" key="1">
    <source>
        <dbReference type="SAM" id="Phobius"/>
    </source>
</evidence>
<feature type="transmembrane region" description="Helical" evidence="1">
    <location>
        <begin position="47"/>
        <end position="65"/>
    </location>
</feature>
<gene>
    <name evidence="2" type="ORF">AB852_27675</name>
</gene>
<comment type="caution">
    <text evidence="2">The sequence shown here is derived from an EMBL/GenBank/DDBJ whole genome shotgun (WGS) entry which is preliminary data.</text>
</comment>
<evidence type="ECO:0000313" key="3">
    <source>
        <dbReference type="Proteomes" id="UP000186455"/>
    </source>
</evidence>
<evidence type="ECO:0000313" key="2">
    <source>
        <dbReference type="EMBL" id="OKH92010.1"/>
    </source>
</evidence>
<sequence>MSTLPEKDLPPGRHRLLKEHLMTEFRQETQADARQARGAKRRVWPRPALVAVAAAAVAAGVLVALPSDDSTGSRDTAAKRTSDEAVRLLEDIALATAKKDTPDGIRDDRFVYIKSRLGYMHYGMGKKPKLEPVHDREVWNSVDGTREGLLIEDNRNGRMKLEADTPGIPGNTNYRELKKLPTDPDKMYTWLYANREGDNPADEQVFTLFGDLVGESLMPKEQAVALYRAAARIKAVEVVDGVKDAAGRTGVALVREDEDGFQEQQLVFDPRTKEYLGERVVAVRDTGDGLKKGQLLGTSAILDREIVDKAGRRP</sequence>
<accession>A0A1Q4V2R1</accession>
<dbReference type="Proteomes" id="UP000186455">
    <property type="component" value="Unassembled WGS sequence"/>
</dbReference>
<reference evidence="2 3" key="1">
    <citation type="submission" date="2015-06" db="EMBL/GenBank/DDBJ databases">
        <title>Cloning and characterization of the uncialamcin biosynthetic gene cluster.</title>
        <authorList>
            <person name="Yan X."/>
            <person name="Huang T."/>
            <person name="Ge H."/>
            <person name="Shen B."/>
        </authorList>
    </citation>
    <scope>NUCLEOTIDE SEQUENCE [LARGE SCALE GENOMIC DNA]</scope>
    <source>
        <strain evidence="2 3">DCA2648</strain>
    </source>
</reference>